<comment type="cofactor">
    <cofactor evidence="1">
        <name>Mg(2+)</name>
        <dbReference type="ChEBI" id="CHEBI:18420"/>
    </cofactor>
</comment>
<keyword evidence="4" id="KW-0489">Methyltransferase</keyword>
<dbReference type="SUPFAM" id="SSF53335">
    <property type="entry name" value="S-adenosyl-L-methionine-dependent methyltransferases"/>
    <property type="match status" value="1"/>
</dbReference>
<keyword evidence="6" id="KW-0949">S-adenosyl-L-methionine</keyword>
<dbReference type="InterPro" id="IPR026610">
    <property type="entry name" value="Hen1"/>
</dbReference>
<dbReference type="InParanoid" id="A0A0D0AXG0"/>
<dbReference type="FunCoup" id="A0A0D0AXG0">
    <property type="interactions" value="162"/>
</dbReference>
<dbReference type="EC" id="2.1.1.386" evidence="11"/>
<dbReference type="AlphaFoldDB" id="A0A0D0AXG0"/>
<evidence type="ECO:0000256" key="8">
    <source>
        <dbReference type="ARBA" id="ARBA00022842"/>
    </source>
</evidence>
<dbReference type="PANTHER" id="PTHR21404:SF3">
    <property type="entry name" value="SMALL RNA 2'-O-METHYLTRANSFERASE"/>
    <property type="match status" value="1"/>
</dbReference>
<keyword evidence="10" id="KW-0943">RNA-mediated gene silencing</keyword>
<evidence type="ECO:0000256" key="5">
    <source>
        <dbReference type="ARBA" id="ARBA00022679"/>
    </source>
</evidence>
<evidence type="ECO:0000313" key="14">
    <source>
        <dbReference type="EMBL" id="KIK36538.1"/>
    </source>
</evidence>
<evidence type="ECO:0000256" key="11">
    <source>
        <dbReference type="ARBA" id="ARBA00035025"/>
    </source>
</evidence>
<evidence type="ECO:0000256" key="1">
    <source>
        <dbReference type="ARBA" id="ARBA00001946"/>
    </source>
</evidence>
<keyword evidence="9" id="KW-0694">RNA-binding</keyword>
<dbReference type="HOGENOM" id="CLU_032749_1_0_1"/>
<keyword evidence="15" id="KW-1185">Reference proteome</keyword>
<reference evidence="14 15" key="1">
    <citation type="submission" date="2014-04" db="EMBL/GenBank/DDBJ databases">
        <authorList>
            <consortium name="DOE Joint Genome Institute"/>
            <person name="Kuo A."/>
            <person name="Ruytinx J."/>
            <person name="Rineau F."/>
            <person name="Colpaert J."/>
            <person name="Kohler A."/>
            <person name="Nagy L.G."/>
            <person name="Floudas D."/>
            <person name="Copeland A."/>
            <person name="Barry K.W."/>
            <person name="Cichocki N."/>
            <person name="Veneault-Fourrey C."/>
            <person name="LaButti K."/>
            <person name="Lindquist E.A."/>
            <person name="Lipzen A."/>
            <person name="Lundell T."/>
            <person name="Morin E."/>
            <person name="Murat C."/>
            <person name="Sun H."/>
            <person name="Tunlid A."/>
            <person name="Henrissat B."/>
            <person name="Grigoriev I.V."/>
            <person name="Hibbett D.S."/>
            <person name="Martin F."/>
            <person name="Nordberg H.P."/>
            <person name="Cantor M.N."/>
            <person name="Hua S.X."/>
        </authorList>
    </citation>
    <scope>NUCLEOTIDE SEQUENCE [LARGE SCALE GENOMIC DNA]</scope>
    <source>
        <strain evidence="14 15">UH-Slu-Lm8-n1</strain>
    </source>
</reference>
<evidence type="ECO:0000313" key="15">
    <source>
        <dbReference type="Proteomes" id="UP000054485"/>
    </source>
</evidence>
<dbReference type="GO" id="GO:0046872">
    <property type="term" value="F:metal ion binding"/>
    <property type="evidence" value="ECO:0007669"/>
    <property type="project" value="UniProtKB-KW"/>
</dbReference>
<protein>
    <recommendedName>
        <fullName evidence="3">Small RNA 2'-O-methyltransferase</fullName>
        <ecNumber evidence="11">2.1.1.386</ecNumber>
    </recommendedName>
</protein>
<feature type="compositionally biased region" description="Pro residues" evidence="13">
    <location>
        <begin position="50"/>
        <end position="62"/>
    </location>
</feature>
<evidence type="ECO:0000256" key="12">
    <source>
        <dbReference type="ARBA" id="ARBA00048418"/>
    </source>
</evidence>
<evidence type="ECO:0000256" key="13">
    <source>
        <dbReference type="SAM" id="MobiDB-lite"/>
    </source>
</evidence>
<dbReference type="GO" id="GO:0001510">
    <property type="term" value="P:RNA methylation"/>
    <property type="evidence" value="ECO:0007669"/>
    <property type="project" value="InterPro"/>
</dbReference>
<evidence type="ECO:0000256" key="9">
    <source>
        <dbReference type="ARBA" id="ARBA00022884"/>
    </source>
</evidence>
<dbReference type="InterPro" id="IPR029063">
    <property type="entry name" value="SAM-dependent_MTases_sf"/>
</dbReference>
<keyword evidence="7" id="KW-0479">Metal-binding</keyword>
<reference evidence="15" key="2">
    <citation type="submission" date="2015-01" db="EMBL/GenBank/DDBJ databases">
        <title>Evolutionary Origins and Diversification of the Mycorrhizal Mutualists.</title>
        <authorList>
            <consortium name="DOE Joint Genome Institute"/>
            <consortium name="Mycorrhizal Genomics Consortium"/>
            <person name="Kohler A."/>
            <person name="Kuo A."/>
            <person name="Nagy L.G."/>
            <person name="Floudas D."/>
            <person name="Copeland A."/>
            <person name="Barry K.W."/>
            <person name="Cichocki N."/>
            <person name="Veneault-Fourrey C."/>
            <person name="LaButti K."/>
            <person name="Lindquist E.A."/>
            <person name="Lipzen A."/>
            <person name="Lundell T."/>
            <person name="Morin E."/>
            <person name="Murat C."/>
            <person name="Riley R."/>
            <person name="Ohm R."/>
            <person name="Sun H."/>
            <person name="Tunlid A."/>
            <person name="Henrissat B."/>
            <person name="Grigoriev I.V."/>
            <person name="Hibbett D.S."/>
            <person name="Martin F."/>
        </authorList>
    </citation>
    <scope>NUCLEOTIDE SEQUENCE [LARGE SCALE GENOMIC DNA]</scope>
    <source>
        <strain evidence="15">UH-Slu-Lm8-n1</strain>
    </source>
</reference>
<comment type="similarity">
    <text evidence="2">Belongs to the methyltransferase superfamily. HEN1 family.</text>
</comment>
<dbReference type="Proteomes" id="UP000054485">
    <property type="component" value="Unassembled WGS sequence"/>
</dbReference>
<dbReference type="GO" id="GO:0005737">
    <property type="term" value="C:cytoplasm"/>
    <property type="evidence" value="ECO:0007669"/>
    <property type="project" value="TreeGrafter"/>
</dbReference>
<sequence length="376" mass="42368">LKVTFFPPLYLQRRIWILDILRRERVTEIIDIGCGEGQLLAVLCQPAPSLPPPLPTQPPSPSPTDTAPPLEDADLDLHPTHISGLDISPHALTSAIQDTSPTTANTSYTRWEPLKVDIWHGGLEIYNPAFVNAECIVATEVIEHLPESILADFAPMLMGAYHPRLLLLTTPSYTFNARFSPPGSTNTSTGFPDPTNRTTRVFRHHDHKFEFTTEEFRVWCEGVGREWGYEVDVSTIGRAVEKDEWGRDERLGGASQVAVFRRVEGGEWGRMREQKSASLKTISNEHQLLETHHYPTHPLAGNRASSSEIEKAILAKFEEWDEDKLRLEEIWFGEEIGGMCGGWFEVLMEVVEGSAMFELERMEGQRRGDWVVVLVG</sequence>
<feature type="non-terminal residue" evidence="14">
    <location>
        <position position="1"/>
    </location>
</feature>
<dbReference type="PANTHER" id="PTHR21404">
    <property type="entry name" value="HEN1"/>
    <property type="match status" value="1"/>
</dbReference>
<feature type="non-terminal residue" evidence="14">
    <location>
        <position position="376"/>
    </location>
</feature>
<feature type="region of interest" description="Disordered" evidence="13">
    <location>
        <begin position="50"/>
        <end position="75"/>
    </location>
</feature>
<dbReference type="Gene3D" id="3.40.50.150">
    <property type="entry name" value="Vaccinia Virus protein VP39"/>
    <property type="match status" value="1"/>
</dbReference>
<evidence type="ECO:0000256" key="2">
    <source>
        <dbReference type="ARBA" id="ARBA00009026"/>
    </source>
</evidence>
<dbReference type="GO" id="GO:0030422">
    <property type="term" value="P:siRNA processing"/>
    <property type="evidence" value="ECO:0007669"/>
    <property type="project" value="TreeGrafter"/>
</dbReference>
<dbReference type="GO" id="GO:0090486">
    <property type="term" value="F:small RNA 2'-O-methyltransferase activity"/>
    <property type="evidence" value="ECO:0007669"/>
    <property type="project" value="UniProtKB-EC"/>
</dbReference>
<proteinExistence type="inferred from homology"/>
<organism evidence="14 15">
    <name type="scientific">Suillus luteus UH-Slu-Lm8-n1</name>
    <dbReference type="NCBI Taxonomy" id="930992"/>
    <lineage>
        <taxon>Eukaryota</taxon>
        <taxon>Fungi</taxon>
        <taxon>Dikarya</taxon>
        <taxon>Basidiomycota</taxon>
        <taxon>Agaricomycotina</taxon>
        <taxon>Agaricomycetes</taxon>
        <taxon>Agaricomycetidae</taxon>
        <taxon>Boletales</taxon>
        <taxon>Suillineae</taxon>
        <taxon>Suillaceae</taxon>
        <taxon>Suillus</taxon>
    </lineage>
</organism>
<gene>
    <name evidence="14" type="ORF">CY34DRAFT_49131</name>
</gene>
<accession>A0A0D0AXG0</accession>
<evidence type="ECO:0000256" key="4">
    <source>
        <dbReference type="ARBA" id="ARBA00022603"/>
    </source>
</evidence>
<dbReference type="GO" id="GO:0003723">
    <property type="term" value="F:RNA binding"/>
    <property type="evidence" value="ECO:0007669"/>
    <property type="project" value="UniProtKB-KW"/>
</dbReference>
<dbReference type="GO" id="GO:0005634">
    <property type="term" value="C:nucleus"/>
    <property type="evidence" value="ECO:0007669"/>
    <property type="project" value="TreeGrafter"/>
</dbReference>
<keyword evidence="8" id="KW-0460">Magnesium</keyword>
<dbReference type="STRING" id="930992.A0A0D0AXG0"/>
<keyword evidence="5" id="KW-0808">Transferase</keyword>
<evidence type="ECO:0000256" key="7">
    <source>
        <dbReference type="ARBA" id="ARBA00022723"/>
    </source>
</evidence>
<evidence type="ECO:0000256" key="3">
    <source>
        <dbReference type="ARBA" id="ARBA00021330"/>
    </source>
</evidence>
<name>A0A0D0AXG0_9AGAM</name>
<dbReference type="EMBL" id="KN835521">
    <property type="protein sequence ID" value="KIK36538.1"/>
    <property type="molecule type" value="Genomic_DNA"/>
</dbReference>
<dbReference type="OrthoDB" id="2154311at2759"/>
<comment type="catalytic activity">
    <reaction evidence="12">
        <text>small RNA 3'-end nucleotide + S-adenosyl-L-methionine = small RNA 3'-end 2'-O-methylnucleotide + S-adenosyl-L-homocysteine + H(+)</text>
        <dbReference type="Rhea" id="RHEA:37887"/>
        <dbReference type="Rhea" id="RHEA-COMP:10415"/>
        <dbReference type="Rhea" id="RHEA-COMP:10416"/>
        <dbReference type="ChEBI" id="CHEBI:15378"/>
        <dbReference type="ChEBI" id="CHEBI:57856"/>
        <dbReference type="ChEBI" id="CHEBI:59789"/>
        <dbReference type="ChEBI" id="CHEBI:74896"/>
        <dbReference type="ChEBI" id="CHEBI:74898"/>
        <dbReference type="EC" id="2.1.1.386"/>
    </reaction>
</comment>
<evidence type="ECO:0000256" key="6">
    <source>
        <dbReference type="ARBA" id="ARBA00022691"/>
    </source>
</evidence>
<evidence type="ECO:0000256" key="10">
    <source>
        <dbReference type="ARBA" id="ARBA00023158"/>
    </source>
</evidence>